<reference evidence="2 3" key="1">
    <citation type="submission" date="2012-09" db="EMBL/GenBank/DDBJ databases">
        <authorList>
            <person name="Dupont C.L."/>
            <person name="Rusch D.B."/>
            <person name="Lombardo M.-J."/>
            <person name="Novotny M."/>
            <person name="Yee-Greenbaum J."/>
            <person name="Laskin R."/>
        </authorList>
    </citation>
    <scope>NUCLEOTIDE SEQUENCE [LARGE SCALE GENOMIC DNA]</scope>
    <source>
        <strain evidence="2">SAR86E</strain>
    </source>
</reference>
<dbReference type="Proteomes" id="UP000010310">
    <property type="component" value="Unassembled WGS sequence"/>
</dbReference>
<evidence type="ECO:0000259" key="1">
    <source>
        <dbReference type="Pfam" id="PF13577"/>
    </source>
</evidence>
<dbReference type="AlphaFoldDB" id="K6GJG4"/>
<keyword evidence="3" id="KW-1185">Reference proteome</keyword>
<gene>
    <name evidence="2" type="ORF">B273_0199</name>
</gene>
<proteinExistence type="predicted"/>
<protein>
    <submittedName>
        <fullName evidence="2">Putative bile acid 7-alpha dehydratase</fullName>
    </submittedName>
</protein>
<dbReference type="EMBL" id="AMWX01000001">
    <property type="protein sequence ID" value="EKO37156.1"/>
    <property type="molecule type" value="Genomic_DNA"/>
</dbReference>
<dbReference type="InterPro" id="IPR032710">
    <property type="entry name" value="NTF2-like_dom_sf"/>
</dbReference>
<accession>K6GJG4</accession>
<dbReference type="SUPFAM" id="SSF54427">
    <property type="entry name" value="NTF2-like"/>
    <property type="match status" value="1"/>
</dbReference>
<evidence type="ECO:0000313" key="2">
    <source>
        <dbReference type="EMBL" id="EKO37156.1"/>
    </source>
</evidence>
<evidence type="ECO:0000313" key="3">
    <source>
        <dbReference type="Proteomes" id="UP000010310"/>
    </source>
</evidence>
<organism evidence="2 3">
    <name type="scientific">SAR86 cluster bacterium SAR86E</name>
    <dbReference type="NCBI Taxonomy" id="1208365"/>
    <lineage>
        <taxon>Bacteria</taxon>
        <taxon>Pseudomonadati</taxon>
        <taxon>Pseudomonadota</taxon>
        <taxon>Gammaproteobacteria</taxon>
        <taxon>SAR86 cluster</taxon>
    </lineage>
</organism>
<name>K6GJG4_9GAMM</name>
<dbReference type="InterPro" id="IPR037401">
    <property type="entry name" value="SnoaL-like"/>
</dbReference>
<comment type="caution">
    <text evidence="2">The sequence shown here is derived from an EMBL/GenBank/DDBJ whole genome shotgun (WGS) entry which is preliminary data.</text>
</comment>
<dbReference type="Pfam" id="PF13577">
    <property type="entry name" value="SnoaL_4"/>
    <property type="match status" value="1"/>
</dbReference>
<dbReference type="Gene3D" id="3.10.450.50">
    <property type="match status" value="1"/>
</dbReference>
<feature type="domain" description="SnoaL-like" evidence="1">
    <location>
        <begin position="6"/>
        <end position="130"/>
    </location>
</feature>
<dbReference type="PATRIC" id="fig|1208365.4.peg.203"/>
<dbReference type="STRING" id="1208365.B273_0199"/>
<sequence length="165" mass="19541">MDKLQKLIDIEEIKNLKHRYFRAIDMADFDLLDNVFSKDITIDYRGGTYRWESEGKETIKESLKYAFHNKTAAMHTAHHPEIEILSEAEAQGKWYLQDIFYNFDLGSVTQGTALYEDKYIKDNDQWLIQHSEYDRIWEQVSPISPDDKFTTILLKEKGIQKKDQV</sequence>